<evidence type="ECO:0000313" key="2">
    <source>
        <dbReference type="Proteomes" id="UP001060085"/>
    </source>
</evidence>
<keyword evidence="2" id="KW-1185">Reference proteome</keyword>
<sequence>MAQIMDMIASLQASIHSRFDALDGHFEALDGKVSNIQGMLSRTVNRAGLTRTRTGLYPSLAGYGDAQTCRPVRVYPYPTLDPGGSSLGPKFYTLESMSPGLGPSLTIRNRSLKGNLQRNKRSLKTTRDYEDEVIKLNTLKTRIIVRDIL</sequence>
<reference evidence="2" key="1">
    <citation type="journal article" date="2023" name="Nat. Plants">
        <title>Single-cell RNA sequencing provides a high-resolution roadmap for understanding the multicellular compartmentation of specialized metabolism.</title>
        <authorList>
            <person name="Sun S."/>
            <person name="Shen X."/>
            <person name="Li Y."/>
            <person name="Li Y."/>
            <person name="Wang S."/>
            <person name="Li R."/>
            <person name="Zhang H."/>
            <person name="Shen G."/>
            <person name="Guo B."/>
            <person name="Wei J."/>
            <person name="Xu J."/>
            <person name="St-Pierre B."/>
            <person name="Chen S."/>
            <person name="Sun C."/>
        </authorList>
    </citation>
    <scope>NUCLEOTIDE SEQUENCE [LARGE SCALE GENOMIC DNA]</scope>
</reference>
<dbReference type="EMBL" id="CM044707">
    <property type="protein sequence ID" value="KAI5652385.1"/>
    <property type="molecule type" value="Genomic_DNA"/>
</dbReference>
<proteinExistence type="predicted"/>
<name>A0ACB9ZWN5_CATRO</name>
<comment type="caution">
    <text evidence="1">The sequence shown here is derived from an EMBL/GenBank/DDBJ whole genome shotgun (WGS) entry which is preliminary data.</text>
</comment>
<protein>
    <submittedName>
        <fullName evidence="1">Uncharacterized protein</fullName>
    </submittedName>
</protein>
<accession>A0ACB9ZWN5</accession>
<dbReference type="Proteomes" id="UP001060085">
    <property type="component" value="Linkage Group LG07"/>
</dbReference>
<organism evidence="1 2">
    <name type="scientific">Catharanthus roseus</name>
    <name type="common">Madagascar periwinkle</name>
    <name type="synonym">Vinca rosea</name>
    <dbReference type="NCBI Taxonomy" id="4058"/>
    <lineage>
        <taxon>Eukaryota</taxon>
        <taxon>Viridiplantae</taxon>
        <taxon>Streptophyta</taxon>
        <taxon>Embryophyta</taxon>
        <taxon>Tracheophyta</taxon>
        <taxon>Spermatophyta</taxon>
        <taxon>Magnoliopsida</taxon>
        <taxon>eudicotyledons</taxon>
        <taxon>Gunneridae</taxon>
        <taxon>Pentapetalae</taxon>
        <taxon>asterids</taxon>
        <taxon>lamiids</taxon>
        <taxon>Gentianales</taxon>
        <taxon>Apocynaceae</taxon>
        <taxon>Rauvolfioideae</taxon>
        <taxon>Vinceae</taxon>
        <taxon>Catharanthinae</taxon>
        <taxon>Catharanthus</taxon>
    </lineage>
</organism>
<gene>
    <name evidence="1" type="ORF">M9H77_29572</name>
</gene>
<evidence type="ECO:0000313" key="1">
    <source>
        <dbReference type="EMBL" id="KAI5652385.1"/>
    </source>
</evidence>